<dbReference type="InterPro" id="IPR002477">
    <property type="entry name" value="Peptidoglycan-bd-like"/>
</dbReference>
<evidence type="ECO:0000256" key="4">
    <source>
        <dbReference type="ARBA" id="ARBA00022960"/>
    </source>
</evidence>
<dbReference type="OrthoDB" id="9778545at2"/>
<evidence type="ECO:0000256" key="7">
    <source>
        <dbReference type="PROSITE-ProRule" id="PRU01373"/>
    </source>
</evidence>
<dbReference type="PROSITE" id="PS51257">
    <property type="entry name" value="PROKAR_LIPOPROTEIN"/>
    <property type="match status" value="1"/>
</dbReference>
<evidence type="ECO:0000313" key="9">
    <source>
        <dbReference type="EMBL" id="QED36253.1"/>
    </source>
</evidence>
<organism evidence="9 10">
    <name type="scientific">Antarcticibacterium arcticum</name>
    <dbReference type="NCBI Taxonomy" id="2585771"/>
    <lineage>
        <taxon>Bacteria</taxon>
        <taxon>Pseudomonadati</taxon>
        <taxon>Bacteroidota</taxon>
        <taxon>Flavobacteriia</taxon>
        <taxon>Flavobacteriales</taxon>
        <taxon>Flavobacteriaceae</taxon>
        <taxon>Antarcticibacterium</taxon>
    </lineage>
</organism>
<dbReference type="GO" id="GO:0009252">
    <property type="term" value="P:peptidoglycan biosynthetic process"/>
    <property type="evidence" value="ECO:0007669"/>
    <property type="project" value="UniProtKB-UniPathway"/>
</dbReference>
<dbReference type="GO" id="GO:0016740">
    <property type="term" value="F:transferase activity"/>
    <property type="evidence" value="ECO:0007669"/>
    <property type="project" value="UniProtKB-KW"/>
</dbReference>
<dbReference type="Gene3D" id="1.10.101.10">
    <property type="entry name" value="PGBD-like superfamily/PGBD"/>
    <property type="match status" value="1"/>
</dbReference>
<dbReference type="PANTHER" id="PTHR41533">
    <property type="entry name" value="L,D-TRANSPEPTIDASE HI_1667-RELATED"/>
    <property type="match status" value="1"/>
</dbReference>
<dbReference type="GO" id="GO:0008360">
    <property type="term" value="P:regulation of cell shape"/>
    <property type="evidence" value="ECO:0007669"/>
    <property type="project" value="UniProtKB-UniRule"/>
</dbReference>
<gene>
    <name evidence="9" type="ORF">FK178_00240</name>
</gene>
<dbReference type="Proteomes" id="UP000321954">
    <property type="component" value="Chromosome"/>
</dbReference>
<dbReference type="KEGG" id="anp:FK178_00240"/>
<evidence type="ECO:0000256" key="3">
    <source>
        <dbReference type="ARBA" id="ARBA00022679"/>
    </source>
</evidence>
<dbReference type="Gene3D" id="2.40.440.10">
    <property type="entry name" value="L,D-transpeptidase catalytic domain-like"/>
    <property type="match status" value="1"/>
</dbReference>
<dbReference type="GO" id="GO:0004180">
    <property type="term" value="F:carboxypeptidase activity"/>
    <property type="evidence" value="ECO:0007669"/>
    <property type="project" value="UniProtKB-ARBA"/>
</dbReference>
<keyword evidence="5 7" id="KW-0573">Peptidoglycan synthesis</keyword>
<dbReference type="UniPathway" id="UPA00219"/>
<dbReference type="Pfam" id="PF03734">
    <property type="entry name" value="YkuD"/>
    <property type="match status" value="1"/>
</dbReference>
<dbReference type="AlphaFoldDB" id="A0A5B8YI22"/>
<feature type="active site" description="Nucleophile" evidence="7">
    <location>
        <position position="465"/>
    </location>
</feature>
<dbReference type="GO" id="GO:0071555">
    <property type="term" value="P:cell wall organization"/>
    <property type="evidence" value="ECO:0007669"/>
    <property type="project" value="UniProtKB-UniRule"/>
</dbReference>
<dbReference type="InterPro" id="IPR045380">
    <property type="entry name" value="LD_TPept_scaffold_dom"/>
</dbReference>
<dbReference type="Pfam" id="PF20142">
    <property type="entry name" value="Scaffold"/>
    <property type="match status" value="1"/>
</dbReference>
<accession>A0A5B8YI22</accession>
<dbReference type="Pfam" id="PF01471">
    <property type="entry name" value="PG_binding_1"/>
    <property type="match status" value="1"/>
</dbReference>
<name>A0A5B8YI22_9FLAO</name>
<dbReference type="PANTHER" id="PTHR41533:SF2">
    <property type="entry name" value="BLR7131 PROTEIN"/>
    <property type="match status" value="1"/>
</dbReference>
<dbReference type="CDD" id="cd16913">
    <property type="entry name" value="YkuD_like"/>
    <property type="match status" value="1"/>
</dbReference>
<evidence type="ECO:0000313" key="10">
    <source>
        <dbReference type="Proteomes" id="UP000321954"/>
    </source>
</evidence>
<proteinExistence type="inferred from homology"/>
<evidence type="ECO:0000259" key="8">
    <source>
        <dbReference type="PROSITE" id="PS52029"/>
    </source>
</evidence>
<dbReference type="InterPro" id="IPR036366">
    <property type="entry name" value="PGBDSf"/>
</dbReference>
<dbReference type="SUPFAM" id="SSF47090">
    <property type="entry name" value="PGBD-like"/>
    <property type="match status" value="1"/>
</dbReference>
<sequence>MKNKLLNSSNIVNRFLIFSILLISVVSCKKGGNDTYVWYFTDEELGNAEQISALISNPADLNLFNQDSVADFYAHRKFIPAWSDVKLREDFIETLKEAEHEGLYIEDYHGEIILSRIDNLKKLGEKEKSELDILLTDAFLKFGKHLLNGILDPRELHSIWDTPRNKEDLMALLKEVTDKKDLDIAMDKLRPSHLVYKQLIASSKEYNNLRTKSQDWEDIPSGEMIKHNKKDERIPLIQERLKTLNYLDTIQAGVMENNEYVQKAIENFQGDNGLQADGVIGNSTIELLNMNYQKRYEQIQVNLERWRWYPRDLGEHFIIVNIANFNLDVIKDNDTVHRHRTMVGTEARKTPVFSEEIKYLVFNPTWTIPPTIQNDDVIPGMRRNSGYLANKKINVYDSSGNQVDPSGINWNGDDAKRYTYMQNPGASNPLGRVKIMYPNEYFIYLHDTPSQALFERNSRDQSSGCVRVEHAVDLAKYLLSDQEEYSSKVIDDIIAKGTTRQINMKQKVNVHHFYWTAWRENGATRFTADIYDYDRKTYEALRKAS</sequence>
<dbReference type="RefSeq" id="WP_146829884.1">
    <property type="nucleotide sequence ID" value="NZ_CP042476.1"/>
</dbReference>
<keyword evidence="10" id="KW-1185">Reference proteome</keyword>
<dbReference type="SUPFAM" id="SSF141523">
    <property type="entry name" value="L,D-transpeptidase catalytic domain-like"/>
    <property type="match status" value="1"/>
</dbReference>
<keyword evidence="3" id="KW-0808">Transferase</keyword>
<evidence type="ECO:0000256" key="1">
    <source>
        <dbReference type="ARBA" id="ARBA00004752"/>
    </source>
</evidence>
<dbReference type="InterPro" id="IPR036365">
    <property type="entry name" value="PGBD-like_sf"/>
</dbReference>
<keyword evidence="6 7" id="KW-0961">Cell wall biogenesis/degradation</keyword>
<evidence type="ECO:0000256" key="6">
    <source>
        <dbReference type="ARBA" id="ARBA00023316"/>
    </source>
</evidence>
<dbReference type="EMBL" id="CP042476">
    <property type="protein sequence ID" value="QED36253.1"/>
    <property type="molecule type" value="Genomic_DNA"/>
</dbReference>
<comment type="similarity">
    <text evidence="2">Belongs to the YkuD family.</text>
</comment>
<protein>
    <submittedName>
        <fullName evidence="9">L,D-transpeptidase family protein</fullName>
    </submittedName>
</protein>
<feature type="active site" description="Proton donor/acceptor" evidence="7">
    <location>
        <position position="446"/>
    </location>
</feature>
<dbReference type="PROSITE" id="PS52029">
    <property type="entry name" value="LD_TPASE"/>
    <property type="match status" value="1"/>
</dbReference>
<reference evidence="9 10" key="1">
    <citation type="submission" date="2019-08" db="EMBL/GenBank/DDBJ databases">
        <title>Antarcticibacterium arcticum sp. nov., a bacterium isolated from marine sediment of the Canadian Beaufort Sea.</title>
        <authorList>
            <person name="Lee Y.M."/>
            <person name="Baek K."/>
            <person name="Lee D.-H."/>
            <person name="Shin S.C."/>
            <person name="Jin Y.K."/>
            <person name="Park Y."/>
        </authorList>
    </citation>
    <scope>NUCLEOTIDE SEQUENCE [LARGE SCALE GENOMIC DNA]</scope>
    <source>
        <strain evidence="9 10">PAMC 28998</strain>
    </source>
</reference>
<evidence type="ECO:0000256" key="5">
    <source>
        <dbReference type="ARBA" id="ARBA00022984"/>
    </source>
</evidence>
<evidence type="ECO:0000256" key="2">
    <source>
        <dbReference type="ARBA" id="ARBA00005992"/>
    </source>
</evidence>
<dbReference type="InterPro" id="IPR052905">
    <property type="entry name" value="LD-transpeptidase_YkuD-like"/>
</dbReference>
<dbReference type="InterPro" id="IPR005490">
    <property type="entry name" value="LD_TPept_cat_dom"/>
</dbReference>
<comment type="pathway">
    <text evidence="1 7">Cell wall biogenesis; peptidoglycan biosynthesis.</text>
</comment>
<dbReference type="InterPro" id="IPR038063">
    <property type="entry name" value="Transpep_catalytic_dom"/>
</dbReference>
<keyword evidence="4 7" id="KW-0133">Cell shape</keyword>
<feature type="domain" description="L,D-TPase catalytic" evidence="8">
    <location>
        <begin position="316"/>
        <end position="490"/>
    </location>
</feature>